<feature type="compositionally biased region" description="Basic residues" evidence="1">
    <location>
        <begin position="53"/>
        <end position="64"/>
    </location>
</feature>
<protein>
    <recommendedName>
        <fullName evidence="2">Thioredoxin domain-containing protein</fullName>
    </recommendedName>
</protein>
<dbReference type="AlphaFoldDB" id="A0AB34K705"/>
<dbReference type="InterPro" id="IPR013766">
    <property type="entry name" value="Thioredoxin_domain"/>
</dbReference>
<dbReference type="InterPro" id="IPR036249">
    <property type="entry name" value="Thioredoxin-like_sf"/>
</dbReference>
<dbReference type="PROSITE" id="PS51352">
    <property type="entry name" value="THIOREDOXIN_2"/>
    <property type="match status" value="1"/>
</dbReference>
<feature type="domain" description="Thioredoxin" evidence="2">
    <location>
        <begin position="138"/>
        <end position="268"/>
    </location>
</feature>
<organism evidence="3 4">
    <name type="scientific">Prymnesium parvum</name>
    <name type="common">Toxic golden alga</name>
    <dbReference type="NCBI Taxonomy" id="97485"/>
    <lineage>
        <taxon>Eukaryota</taxon>
        <taxon>Haptista</taxon>
        <taxon>Haptophyta</taxon>
        <taxon>Prymnesiophyceae</taxon>
        <taxon>Prymnesiales</taxon>
        <taxon>Prymnesiaceae</taxon>
        <taxon>Prymnesium</taxon>
    </lineage>
</organism>
<evidence type="ECO:0000313" key="3">
    <source>
        <dbReference type="EMBL" id="KAL1528973.1"/>
    </source>
</evidence>
<feature type="region of interest" description="Disordered" evidence="1">
    <location>
        <begin position="1"/>
        <end position="73"/>
    </location>
</feature>
<dbReference type="Gene3D" id="3.40.30.10">
    <property type="entry name" value="Glutaredoxin"/>
    <property type="match status" value="1"/>
</dbReference>
<accession>A0AB34K705</accession>
<evidence type="ECO:0000313" key="4">
    <source>
        <dbReference type="Proteomes" id="UP001515480"/>
    </source>
</evidence>
<sequence>MTSGRLPEDFRKTSGRLPAARRRPRPPAGRPRPPAATPLMADLDFAPTPPHSTPRHAAPRRRRAAFPPARPNSHGLRVATCVALLSLLSGASGLVLHPPLRTRGGVRMAADVRNGSASAASASLAPLLAQARRAHEEGGTPCRVPDAPAAAWRGGHAEAPPPVQVFSSHDLASRLRGGGNLPTLLVFGAKQCRMCRMLQPKLQRLAARRGARLLVVHHDRGTHHIFDEYNVTETPTVIVFDAQGRAVRRDVYGNKELPQLDAVLRWGI</sequence>
<dbReference type="SUPFAM" id="SSF52833">
    <property type="entry name" value="Thioredoxin-like"/>
    <property type="match status" value="1"/>
</dbReference>
<dbReference type="EMBL" id="JBGBPQ010000002">
    <property type="protein sequence ID" value="KAL1528973.1"/>
    <property type="molecule type" value="Genomic_DNA"/>
</dbReference>
<feature type="compositionally biased region" description="Pro residues" evidence="1">
    <location>
        <begin position="26"/>
        <end position="36"/>
    </location>
</feature>
<comment type="caution">
    <text evidence="3">The sequence shown here is derived from an EMBL/GenBank/DDBJ whole genome shotgun (WGS) entry which is preliminary data.</text>
</comment>
<keyword evidence="4" id="KW-1185">Reference proteome</keyword>
<dbReference type="Pfam" id="PF00085">
    <property type="entry name" value="Thioredoxin"/>
    <property type="match status" value="1"/>
</dbReference>
<evidence type="ECO:0000259" key="2">
    <source>
        <dbReference type="PROSITE" id="PS51352"/>
    </source>
</evidence>
<evidence type="ECO:0000256" key="1">
    <source>
        <dbReference type="SAM" id="MobiDB-lite"/>
    </source>
</evidence>
<feature type="compositionally biased region" description="Basic and acidic residues" evidence="1">
    <location>
        <begin position="1"/>
        <end position="12"/>
    </location>
</feature>
<gene>
    <name evidence="3" type="ORF">AB1Y20_010294</name>
</gene>
<proteinExistence type="predicted"/>
<name>A0AB34K705_PRYPA</name>
<reference evidence="3 4" key="1">
    <citation type="journal article" date="2024" name="Science">
        <title>Giant polyketide synthase enzymes in the biosynthesis of giant marine polyether toxins.</title>
        <authorList>
            <person name="Fallon T.R."/>
            <person name="Shende V.V."/>
            <person name="Wierzbicki I.H."/>
            <person name="Pendleton A.L."/>
            <person name="Watervoot N.F."/>
            <person name="Auber R.P."/>
            <person name="Gonzalez D.J."/>
            <person name="Wisecaver J.H."/>
            <person name="Moore B.S."/>
        </authorList>
    </citation>
    <scope>NUCLEOTIDE SEQUENCE [LARGE SCALE GENOMIC DNA]</scope>
    <source>
        <strain evidence="3 4">12B1</strain>
    </source>
</reference>
<dbReference type="Proteomes" id="UP001515480">
    <property type="component" value="Unassembled WGS sequence"/>
</dbReference>
<dbReference type="CDD" id="cd02947">
    <property type="entry name" value="TRX_family"/>
    <property type="match status" value="1"/>
</dbReference>